<dbReference type="OrthoDB" id="10372265at2759"/>
<evidence type="ECO:0000313" key="3">
    <source>
        <dbReference type="Proteomes" id="UP000182658"/>
    </source>
</evidence>
<sequence length="214" mass="24485">METDPPPPPYSATPGHVPAVPLRFTYLSAAALDQTVMDRLDRLEAAQARTEALARSDRRAPPSQRVRSSHARTQHDNPPNLLDRLEAAQARTEALLIFDRLMGSNAFPLPRRQWLPRGCWRAVREVWHSCCARRLRRRSWCTRWLQVQLCRVGCYWDLLAAKGMRFTVWARDILGSGGPARDDMAIALLEAAMWEKEARSTLKALRHPIYVLPR</sequence>
<organism evidence="2 3">
    <name type="scientific">Coniochaeta ligniaria NRRL 30616</name>
    <dbReference type="NCBI Taxonomy" id="1408157"/>
    <lineage>
        <taxon>Eukaryota</taxon>
        <taxon>Fungi</taxon>
        <taxon>Dikarya</taxon>
        <taxon>Ascomycota</taxon>
        <taxon>Pezizomycotina</taxon>
        <taxon>Sordariomycetes</taxon>
        <taxon>Sordariomycetidae</taxon>
        <taxon>Coniochaetales</taxon>
        <taxon>Coniochaetaceae</taxon>
        <taxon>Coniochaeta</taxon>
    </lineage>
</organism>
<reference evidence="2 3" key="1">
    <citation type="submission" date="2016-10" db="EMBL/GenBank/DDBJ databases">
        <title>Draft genome sequence of Coniochaeta ligniaria NRRL30616, a lignocellulolytic fungus for bioabatement of inhibitors in plant biomass hydrolysates.</title>
        <authorList>
            <consortium name="DOE Joint Genome Institute"/>
            <person name="Jimenez D.J."/>
            <person name="Hector R.E."/>
            <person name="Riley R."/>
            <person name="Sun H."/>
            <person name="Grigoriev I.V."/>
            <person name="Van Elsas J.D."/>
            <person name="Nichols N.N."/>
        </authorList>
    </citation>
    <scope>NUCLEOTIDE SEQUENCE [LARGE SCALE GENOMIC DNA]</scope>
    <source>
        <strain evidence="2 3">NRRL 30616</strain>
    </source>
</reference>
<gene>
    <name evidence="2" type="ORF">CONLIGDRAFT_676492</name>
</gene>
<protein>
    <submittedName>
        <fullName evidence="2">Uncharacterized protein</fullName>
    </submittedName>
</protein>
<accession>A0A1J7K5Q9</accession>
<name>A0A1J7K5Q9_9PEZI</name>
<evidence type="ECO:0000313" key="2">
    <source>
        <dbReference type="EMBL" id="OIW35578.1"/>
    </source>
</evidence>
<dbReference type="AlphaFoldDB" id="A0A1J7K5Q9"/>
<evidence type="ECO:0000256" key="1">
    <source>
        <dbReference type="SAM" id="MobiDB-lite"/>
    </source>
</evidence>
<dbReference type="InParanoid" id="A0A1J7K5Q9"/>
<proteinExistence type="predicted"/>
<feature type="region of interest" description="Disordered" evidence="1">
    <location>
        <begin position="51"/>
        <end position="80"/>
    </location>
</feature>
<dbReference type="EMBL" id="KV875093">
    <property type="protein sequence ID" value="OIW35578.1"/>
    <property type="molecule type" value="Genomic_DNA"/>
</dbReference>
<dbReference type="Proteomes" id="UP000182658">
    <property type="component" value="Unassembled WGS sequence"/>
</dbReference>
<keyword evidence="3" id="KW-1185">Reference proteome</keyword>